<dbReference type="SUPFAM" id="SSF144010">
    <property type="entry name" value="CofE-like"/>
    <property type="match status" value="1"/>
</dbReference>
<evidence type="ECO:0008006" key="5">
    <source>
        <dbReference type="Google" id="ProtNLM"/>
    </source>
</evidence>
<dbReference type="EMBL" id="OZ020108">
    <property type="protein sequence ID" value="CAK9260985.1"/>
    <property type="molecule type" value="Genomic_DNA"/>
</dbReference>
<gene>
    <name evidence="3" type="ORF">CSSPJE1EN1_LOCUS6463</name>
</gene>
<proteinExistence type="predicted"/>
<keyword evidence="1" id="KW-1133">Transmembrane helix</keyword>
<keyword evidence="2" id="KW-0732">Signal</keyword>
<dbReference type="Proteomes" id="UP001497444">
    <property type="component" value="Chromosome 13"/>
</dbReference>
<keyword evidence="1" id="KW-0812">Transmembrane</keyword>
<evidence type="ECO:0000256" key="2">
    <source>
        <dbReference type="SAM" id="SignalP"/>
    </source>
</evidence>
<reference evidence="3" key="1">
    <citation type="submission" date="2024-02" db="EMBL/GenBank/DDBJ databases">
        <authorList>
            <consortium name="ELIXIR-Norway"/>
            <consortium name="Elixir Norway"/>
        </authorList>
    </citation>
    <scope>NUCLEOTIDE SEQUENCE</scope>
</reference>
<accession>A0ABP0W6P4</accession>
<name>A0ABP0W6P4_9BRYO</name>
<evidence type="ECO:0000256" key="1">
    <source>
        <dbReference type="SAM" id="Phobius"/>
    </source>
</evidence>
<feature type="signal peptide" evidence="2">
    <location>
        <begin position="1"/>
        <end position="22"/>
    </location>
</feature>
<keyword evidence="1" id="KW-0472">Membrane</keyword>
<evidence type="ECO:0000313" key="3">
    <source>
        <dbReference type="EMBL" id="CAK9260985.1"/>
    </source>
</evidence>
<protein>
    <recommendedName>
        <fullName evidence="5">F420-0:Gamma-glutamyl ligase</fullName>
    </recommendedName>
</protein>
<keyword evidence="4" id="KW-1185">Reference proteome</keyword>
<organism evidence="3 4">
    <name type="scientific">Sphagnum jensenii</name>
    <dbReference type="NCBI Taxonomy" id="128206"/>
    <lineage>
        <taxon>Eukaryota</taxon>
        <taxon>Viridiplantae</taxon>
        <taxon>Streptophyta</taxon>
        <taxon>Embryophyta</taxon>
        <taxon>Bryophyta</taxon>
        <taxon>Sphagnophytina</taxon>
        <taxon>Sphagnopsida</taxon>
        <taxon>Sphagnales</taxon>
        <taxon>Sphagnaceae</taxon>
        <taxon>Sphagnum</taxon>
    </lineage>
</organism>
<feature type="transmembrane region" description="Helical" evidence="1">
    <location>
        <begin position="349"/>
        <end position="370"/>
    </location>
</feature>
<evidence type="ECO:0000313" key="4">
    <source>
        <dbReference type="Proteomes" id="UP001497444"/>
    </source>
</evidence>
<sequence>MATAAAAASLGLLVTSCRPVWSHNQCGWDWQTAGNALKIRPRVATLVCTRAAADTHLTTAHPAEDASAAPAPAAPQLCTYGGRNALWLASELQRLLTCQKNPGNGLVLTRGQWSWDVQEKQHYQLHGTMQFCNISTQFELFVPELSGKLQLLSSNSLDSVKGTVQISPQHPGGKPPKREDGYWRSYITRAGESTAIEVVVDVHATGEKSLAELQAVQVELEYISYGPHGRTAHSQYVILPLQYSAISEAVIWHNRVEKIGTVLPISTHLLSHLDDPLQVVNMYALPHAKTGDVIAIGETPLAIMQGRFRHPKGVHPGILAKLACRLFHPTSSLATACGMQALIDISGKLRVVMAVVFAVIARLVGIRGMFYRLAGAQARLIDDVTGTLPPYDQYITLGPVRVQETVDALKAKTGCEVAVVDVNDLRKVQILAASNGVDHKALTSALLDNPAGNADEQTPLVLVRSLGVTKGG</sequence>
<feature type="chain" id="PRO_5045312317" description="F420-0:Gamma-glutamyl ligase" evidence="2">
    <location>
        <begin position="23"/>
        <end position="472"/>
    </location>
</feature>